<organism evidence="7 8">
    <name type="scientific">Kineococcus rhizosphaerae</name>
    <dbReference type="NCBI Taxonomy" id="559628"/>
    <lineage>
        <taxon>Bacteria</taxon>
        <taxon>Bacillati</taxon>
        <taxon>Actinomycetota</taxon>
        <taxon>Actinomycetes</taxon>
        <taxon>Kineosporiales</taxon>
        <taxon>Kineosporiaceae</taxon>
        <taxon>Kineococcus</taxon>
    </lineage>
</organism>
<dbReference type="PANTHER" id="PTHR42770:SF8">
    <property type="entry name" value="PUTRESCINE IMPORTER PUUP"/>
    <property type="match status" value="1"/>
</dbReference>
<feature type="transmembrane region" description="Helical" evidence="5">
    <location>
        <begin position="285"/>
        <end position="311"/>
    </location>
</feature>
<evidence type="ECO:0000256" key="2">
    <source>
        <dbReference type="ARBA" id="ARBA00022692"/>
    </source>
</evidence>
<evidence type="ECO:0000256" key="1">
    <source>
        <dbReference type="ARBA" id="ARBA00004141"/>
    </source>
</evidence>
<feature type="transmembrane region" description="Helical" evidence="5">
    <location>
        <begin position="331"/>
        <end position="351"/>
    </location>
</feature>
<accession>A0A2T0QXG0</accession>
<evidence type="ECO:0000259" key="6">
    <source>
        <dbReference type="Pfam" id="PF00324"/>
    </source>
</evidence>
<feature type="transmembrane region" description="Helical" evidence="5">
    <location>
        <begin position="237"/>
        <end position="259"/>
    </location>
</feature>
<feature type="transmembrane region" description="Helical" evidence="5">
    <location>
        <begin position="197"/>
        <end position="216"/>
    </location>
</feature>
<dbReference type="InterPro" id="IPR050367">
    <property type="entry name" value="APC_superfamily"/>
</dbReference>
<evidence type="ECO:0000313" key="8">
    <source>
        <dbReference type="Proteomes" id="UP000238083"/>
    </source>
</evidence>
<feature type="domain" description="Amino acid permease/ SLC12A" evidence="6">
    <location>
        <begin position="25"/>
        <end position="376"/>
    </location>
</feature>
<proteinExistence type="predicted"/>
<comment type="subcellular location">
    <subcellularLocation>
        <location evidence="1">Membrane</location>
        <topology evidence="1">Multi-pass membrane protein</topology>
    </subcellularLocation>
</comment>
<evidence type="ECO:0000256" key="5">
    <source>
        <dbReference type="SAM" id="Phobius"/>
    </source>
</evidence>
<feature type="transmembrane region" description="Helical" evidence="5">
    <location>
        <begin position="129"/>
        <end position="150"/>
    </location>
</feature>
<keyword evidence="8" id="KW-1185">Reference proteome</keyword>
<feature type="transmembrane region" description="Helical" evidence="5">
    <location>
        <begin position="415"/>
        <end position="434"/>
    </location>
</feature>
<feature type="transmembrane region" description="Helical" evidence="5">
    <location>
        <begin position="157"/>
        <end position="177"/>
    </location>
</feature>
<gene>
    <name evidence="7" type="ORF">CLV37_116127</name>
</gene>
<comment type="caution">
    <text evidence="7">The sequence shown here is derived from an EMBL/GenBank/DDBJ whole genome shotgun (WGS) entry which is preliminary data.</text>
</comment>
<sequence>MSEPPVPASAAPPVHLRRVLGVPSLVVFGLAYMVPLTVFTTYGIVTDLTAGHLPLAYVVTTAAMLFTAYSYGRMVRARPSAGSAYAYTRTAFGARTGFLVGWALLLDYVFLPMINYLVIGIYLHEAVPAVPAAAWVLLAIAVVTVLNVLGIDTVSRLNVVLLAVQGVFLVVFVLAAVRALGRTGTPSLTAPFWSEGTHLPAVLAGSAILCLSFLGFDAVSTLAEEARDPRRTIPRAIVLSALIGGVLFIVIAWISHLVLPGHTFADVDSASLDVMAAAGGKFLQVFFTAAYVAGCFASAMASQASVSRILYAMGRDRVLPRRFFGVLHARWHTPVVAVVVVGVLSCSALLIGLDLAAAMVSFGALVAFSFVNLSVIKHYVVDQHRRSARDVVLFAVLPGVGVVLTLWLWTSLSRTTFVVGLTWLAVGLVYLLGLTRMFRRPVPELALDEADTSPAPATTPAGTTR</sequence>
<keyword evidence="4 5" id="KW-0472">Membrane</keyword>
<dbReference type="PANTHER" id="PTHR42770">
    <property type="entry name" value="AMINO ACID TRANSPORTER-RELATED"/>
    <property type="match status" value="1"/>
</dbReference>
<feature type="transmembrane region" description="Helical" evidence="5">
    <location>
        <begin position="357"/>
        <end position="379"/>
    </location>
</feature>
<dbReference type="RefSeq" id="WP_106215301.1">
    <property type="nucleotide sequence ID" value="NZ_PVZF01000016.1"/>
</dbReference>
<evidence type="ECO:0000313" key="7">
    <source>
        <dbReference type="EMBL" id="PRY10574.1"/>
    </source>
</evidence>
<dbReference type="OrthoDB" id="9762947at2"/>
<dbReference type="GO" id="GO:0055085">
    <property type="term" value="P:transmembrane transport"/>
    <property type="evidence" value="ECO:0007669"/>
    <property type="project" value="InterPro"/>
</dbReference>
<dbReference type="AlphaFoldDB" id="A0A2T0QXG0"/>
<protein>
    <submittedName>
        <fullName evidence="7">Amino acid/polyamine/organocation transporter (APC superfamily)</fullName>
    </submittedName>
</protein>
<feature type="transmembrane region" description="Helical" evidence="5">
    <location>
        <begin position="391"/>
        <end position="409"/>
    </location>
</feature>
<dbReference type="PIRSF" id="PIRSF006060">
    <property type="entry name" value="AA_transporter"/>
    <property type="match status" value="1"/>
</dbReference>
<evidence type="ECO:0000256" key="4">
    <source>
        <dbReference type="ARBA" id="ARBA00023136"/>
    </source>
</evidence>
<dbReference type="Gene3D" id="1.20.1740.10">
    <property type="entry name" value="Amino acid/polyamine transporter I"/>
    <property type="match status" value="1"/>
</dbReference>
<keyword evidence="2 5" id="KW-0812">Transmembrane</keyword>
<dbReference type="EMBL" id="PVZF01000016">
    <property type="protein sequence ID" value="PRY10574.1"/>
    <property type="molecule type" value="Genomic_DNA"/>
</dbReference>
<feature type="transmembrane region" description="Helical" evidence="5">
    <location>
        <begin position="51"/>
        <end position="71"/>
    </location>
</feature>
<keyword evidence="3 5" id="KW-1133">Transmembrane helix</keyword>
<reference evidence="7 8" key="1">
    <citation type="submission" date="2018-03" db="EMBL/GenBank/DDBJ databases">
        <title>Genomic Encyclopedia of Archaeal and Bacterial Type Strains, Phase II (KMG-II): from individual species to whole genera.</title>
        <authorList>
            <person name="Goeker M."/>
        </authorList>
    </citation>
    <scope>NUCLEOTIDE SEQUENCE [LARGE SCALE GENOMIC DNA]</scope>
    <source>
        <strain evidence="7 8">DSM 19711</strain>
    </source>
</reference>
<name>A0A2T0QXG0_9ACTN</name>
<evidence type="ECO:0000256" key="3">
    <source>
        <dbReference type="ARBA" id="ARBA00022989"/>
    </source>
</evidence>
<feature type="transmembrane region" description="Helical" evidence="5">
    <location>
        <begin position="25"/>
        <end position="45"/>
    </location>
</feature>
<dbReference type="InterPro" id="IPR004841">
    <property type="entry name" value="AA-permease/SLC12A_dom"/>
</dbReference>
<dbReference type="GO" id="GO:0016020">
    <property type="term" value="C:membrane"/>
    <property type="evidence" value="ECO:0007669"/>
    <property type="project" value="UniProtKB-SubCell"/>
</dbReference>
<dbReference type="Proteomes" id="UP000238083">
    <property type="component" value="Unassembled WGS sequence"/>
</dbReference>
<dbReference type="Pfam" id="PF00324">
    <property type="entry name" value="AA_permease"/>
    <property type="match status" value="1"/>
</dbReference>
<feature type="transmembrane region" description="Helical" evidence="5">
    <location>
        <begin position="99"/>
        <end position="123"/>
    </location>
</feature>